<sequence>MARRILIDFETTPEDADLNFRIWIFAEDLYRALRSNELASLTLDEVDRVSSQLIIPIRSKRRVHRTAAVIEQVLEQHFLTQIARLSVTDEAGQPVD</sequence>
<gene>
    <name evidence="1" type="ORF">MPL3356_80439</name>
</gene>
<dbReference type="AlphaFoldDB" id="A0A090GCL6"/>
<protein>
    <submittedName>
        <fullName evidence="1">Uncharacterized protein</fullName>
    </submittedName>
</protein>
<name>A0A090GCL6_MESPL</name>
<accession>A0A090GCL6</accession>
<reference evidence="2" key="1">
    <citation type="submission" date="2014-08" db="EMBL/GenBank/DDBJ databases">
        <authorList>
            <person name="Moulin L."/>
        </authorList>
    </citation>
    <scope>NUCLEOTIDE SEQUENCE [LARGE SCALE GENOMIC DNA]</scope>
</reference>
<evidence type="ECO:0000313" key="2">
    <source>
        <dbReference type="Proteomes" id="UP000045285"/>
    </source>
</evidence>
<dbReference type="Proteomes" id="UP000045285">
    <property type="component" value="Unassembled WGS sequence"/>
</dbReference>
<evidence type="ECO:0000313" key="1">
    <source>
        <dbReference type="EMBL" id="CDX28690.1"/>
    </source>
</evidence>
<keyword evidence="2" id="KW-1185">Reference proteome</keyword>
<proteinExistence type="predicted"/>
<dbReference type="EMBL" id="CCMZ01000075">
    <property type="protein sequence ID" value="CDX28690.1"/>
    <property type="molecule type" value="Genomic_DNA"/>
</dbReference>
<organism evidence="1 2">
    <name type="scientific">Mesorhizobium plurifarium</name>
    <dbReference type="NCBI Taxonomy" id="69974"/>
    <lineage>
        <taxon>Bacteria</taxon>
        <taxon>Pseudomonadati</taxon>
        <taxon>Pseudomonadota</taxon>
        <taxon>Alphaproteobacteria</taxon>
        <taxon>Hyphomicrobiales</taxon>
        <taxon>Phyllobacteriaceae</taxon>
        <taxon>Mesorhizobium</taxon>
    </lineage>
</organism>